<reference evidence="2 3" key="1">
    <citation type="submission" date="2017-08" db="EMBL/GenBank/DDBJ databases">
        <authorList>
            <person name="de Groot N.N."/>
        </authorList>
    </citation>
    <scope>NUCLEOTIDE SEQUENCE [LARGE SCALE GENOMIC DNA]</scope>
    <source>
        <strain evidence="2 3">JC85</strain>
    </source>
</reference>
<dbReference type="GO" id="GO:0004177">
    <property type="term" value="F:aminopeptidase activity"/>
    <property type="evidence" value="ECO:0007669"/>
    <property type="project" value="UniProtKB-KW"/>
</dbReference>
<evidence type="ECO:0000313" key="2">
    <source>
        <dbReference type="EMBL" id="SOC42572.1"/>
    </source>
</evidence>
<dbReference type="PANTHER" id="PTHR36512">
    <property type="entry name" value="D-AMINOPEPTIDASE"/>
    <property type="match status" value="1"/>
</dbReference>
<keyword evidence="3" id="KW-1185">Reference proteome</keyword>
<dbReference type="Gene3D" id="3.60.70.12">
    <property type="entry name" value="L-amino peptidase D-ALA esterase/amidase"/>
    <property type="match status" value="1"/>
</dbReference>
<name>A0A285UL78_9HYPH</name>
<dbReference type="RefSeq" id="WP_097140936.1">
    <property type="nucleotide sequence ID" value="NZ_OBQD01000010.1"/>
</dbReference>
<protein>
    <submittedName>
        <fullName evidence="2">L-aminopeptidase/D-esterase-like protein</fullName>
    </submittedName>
</protein>
<organism evidence="2 3">
    <name type="scientific">Rhizobium subbaraonis</name>
    <dbReference type="NCBI Taxonomy" id="908946"/>
    <lineage>
        <taxon>Bacteria</taxon>
        <taxon>Pseudomonadati</taxon>
        <taxon>Pseudomonadota</taxon>
        <taxon>Alphaproteobacteria</taxon>
        <taxon>Hyphomicrobiales</taxon>
        <taxon>Rhizobiaceae</taxon>
        <taxon>Rhizobium/Agrobacterium group</taxon>
        <taxon>Rhizobium</taxon>
    </lineage>
</organism>
<keyword evidence="2" id="KW-0378">Hydrolase</keyword>
<evidence type="ECO:0000256" key="1">
    <source>
        <dbReference type="ARBA" id="ARBA00007068"/>
    </source>
</evidence>
<evidence type="ECO:0000313" key="3">
    <source>
        <dbReference type="Proteomes" id="UP000219167"/>
    </source>
</evidence>
<dbReference type="EMBL" id="OBQD01000010">
    <property type="protein sequence ID" value="SOC42572.1"/>
    <property type="molecule type" value="Genomic_DNA"/>
</dbReference>
<comment type="similarity">
    <text evidence="1">Belongs to the peptidase S58 family.</text>
</comment>
<dbReference type="OrthoDB" id="9808347at2"/>
<sequence>MRPGPRNLITDVQGLTVGNATDEKLKSGVTVIVCEEPAVAAVQVLGGAPGTRETDLLDVHNTVQTIDAICLSGGSAFGLDAASGVQAALREQGRGFEVGAFRIPIVPAAILFDLTNGGDKDWGRYPPYRELGHAATFAAAADFAIGTAGAGAGATTATFKGGLGSASTVLENGVSVGALVAVNALGSATVGSSRHFWAAPIEENGEFGGLGLPAALSDDARQIRTKMNAPASGLQNTTIAVIATDAVLTKAEAKRLAVSAHDGFARALWPAHTPLDGDLVFAIATGRSGKAMTLEDFVPLCAAAASTMARAIARGVHAATPSAGDLVPTWQEAIR</sequence>
<dbReference type="PANTHER" id="PTHR36512:SF3">
    <property type="entry name" value="BLR5678 PROTEIN"/>
    <property type="match status" value="1"/>
</dbReference>
<dbReference type="CDD" id="cd02252">
    <property type="entry name" value="nylC_like"/>
    <property type="match status" value="1"/>
</dbReference>
<keyword evidence="2" id="KW-0645">Protease</keyword>
<dbReference type="InterPro" id="IPR005321">
    <property type="entry name" value="Peptidase_S58_DmpA"/>
</dbReference>
<gene>
    <name evidence="2" type="ORF">SAMN05892877_11073</name>
</gene>
<keyword evidence="2" id="KW-0031">Aminopeptidase</keyword>
<dbReference type="AlphaFoldDB" id="A0A285UL78"/>
<accession>A0A285UL78</accession>
<dbReference type="InterPro" id="IPR016117">
    <property type="entry name" value="ArgJ-like_dom_sf"/>
</dbReference>
<dbReference type="Proteomes" id="UP000219167">
    <property type="component" value="Unassembled WGS sequence"/>
</dbReference>
<dbReference type="Pfam" id="PF03576">
    <property type="entry name" value="Peptidase_S58"/>
    <property type="match status" value="1"/>
</dbReference>
<dbReference type="SUPFAM" id="SSF56266">
    <property type="entry name" value="DmpA/ArgJ-like"/>
    <property type="match status" value="1"/>
</dbReference>
<proteinExistence type="inferred from homology"/>